<protein>
    <recommendedName>
        <fullName evidence="3">Lipoprotein</fullName>
    </recommendedName>
</protein>
<reference evidence="1 2" key="1">
    <citation type="submission" date="2018-04" db="EMBL/GenBank/DDBJ databases">
        <title>Cupriavidus necator CR12 genome sequencing and assembly.</title>
        <authorList>
            <person name="Ben Fekih I."/>
            <person name="Mazhar H.S."/>
            <person name="Bello S.K."/>
            <person name="Rensing C."/>
        </authorList>
    </citation>
    <scope>NUCLEOTIDE SEQUENCE [LARGE SCALE GENOMIC DNA]</scope>
    <source>
        <strain evidence="1 2">CR12</strain>
    </source>
</reference>
<comment type="caution">
    <text evidence="1">The sequence shown here is derived from an EMBL/GenBank/DDBJ whole genome shotgun (WGS) entry which is preliminary data.</text>
</comment>
<gene>
    <name evidence="1" type="ORF">DDK22_21135</name>
</gene>
<evidence type="ECO:0000313" key="1">
    <source>
        <dbReference type="EMBL" id="RCJ06514.1"/>
    </source>
</evidence>
<name>A0A367PG30_CUPNE</name>
<evidence type="ECO:0008006" key="3">
    <source>
        <dbReference type="Google" id="ProtNLM"/>
    </source>
</evidence>
<dbReference type="PROSITE" id="PS51257">
    <property type="entry name" value="PROKAR_LIPOPROTEIN"/>
    <property type="match status" value="1"/>
</dbReference>
<dbReference type="RefSeq" id="WP_114133648.1">
    <property type="nucleotide sequence ID" value="NZ_CP068436.1"/>
</dbReference>
<organism evidence="1 2">
    <name type="scientific">Cupriavidus necator</name>
    <name type="common">Alcaligenes eutrophus</name>
    <name type="synonym">Ralstonia eutropha</name>
    <dbReference type="NCBI Taxonomy" id="106590"/>
    <lineage>
        <taxon>Bacteria</taxon>
        <taxon>Pseudomonadati</taxon>
        <taxon>Pseudomonadota</taxon>
        <taxon>Betaproteobacteria</taxon>
        <taxon>Burkholderiales</taxon>
        <taxon>Burkholderiaceae</taxon>
        <taxon>Cupriavidus</taxon>
    </lineage>
</organism>
<proteinExistence type="predicted"/>
<sequence>MNRSILVIGLCLLAAQGCATKNYGRVGTVTDVERQTMSCREIQLEQAKVNGFTQAVEKESEFSGRSILSFLGDFGIGNMIEKSSAMESADNRARQLQTLSDLRRCSEAQPQAATASAPLPTGSR</sequence>
<dbReference type="EMBL" id="QDHA01000049">
    <property type="protein sequence ID" value="RCJ06514.1"/>
    <property type="molecule type" value="Genomic_DNA"/>
</dbReference>
<dbReference type="AlphaFoldDB" id="A0A367PG30"/>
<accession>A0A367PG30</accession>
<dbReference type="Proteomes" id="UP000253501">
    <property type="component" value="Unassembled WGS sequence"/>
</dbReference>
<evidence type="ECO:0000313" key="2">
    <source>
        <dbReference type="Proteomes" id="UP000253501"/>
    </source>
</evidence>